<dbReference type="InterPro" id="IPR042099">
    <property type="entry name" value="ANL_N_sf"/>
</dbReference>
<proteinExistence type="predicted"/>
<evidence type="ECO:0000313" key="3">
    <source>
        <dbReference type="EMBL" id="TLF51810.1"/>
    </source>
</evidence>
<dbReference type="EMBL" id="VBUI01000009">
    <property type="protein sequence ID" value="TLF51810.1"/>
    <property type="molecule type" value="Genomic_DNA"/>
</dbReference>
<dbReference type="Gene3D" id="3.30.300.30">
    <property type="match status" value="1"/>
</dbReference>
<dbReference type="InterPro" id="IPR045851">
    <property type="entry name" value="AMP-bd_C_sf"/>
</dbReference>
<comment type="caution">
    <text evidence="3">The sequence shown here is derived from an EMBL/GenBank/DDBJ whole genome shotgun (WGS) entry which is preliminary data.</text>
</comment>
<organism evidence="3 4">
    <name type="scientific">Halomonas urmiana</name>
    <dbReference type="NCBI Taxonomy" id="490901"/>
    <lineage>
        <taxon>Bacteria</taxon>
        <taxon>Pseudomonadati</taxon>
        <taxon>Pseudomonadota</taxon>
        <taxon>Gammaproteobacteria</taxon>
        <taxon>Oceanospirillales</taxon>
        <taxon>Halomonadaceae</taxon>
        <taxon>Halomonas</taxon>
    </lineage>
</organism>
<dbReference type="InterPro" id="IPR000873">
    <property type="entry name" value="AMP-dep_synth/lig_dom"/>
</dbReference>
<dbReference type="PANTHER" id="PTHR45398">
    <property type="match status" value="1"/>
</dbReference>
<feature type="domain" description="AMP-dependent synthetase/ligase" evidence="1">
    <location>
        <begin position="53"/>
        <end position="247"/>
    </location>
</feature>
<dbReference type="Pfam" id="PF22818">
    <property type="entry name" value="ApeI-like"/>
    <property type="match status" value="1"/>
</dbReference>
<name>A0A5R8MIT3_9GAMM</name>
<dbReference type="SUPFAM" id="SSF54637">
    <property type="entry name" value="Thioesterase/thiol ester dehydrase-isomerase"/>
    <property type="match status" value="1"/>
</dbReference>
<dbReference type="Gene3D" id="3.10.129.10">
    <property type="entry name" value="Hotdog Thioesterase"/>
    <property type="match status" value="1"/>
</dbReference>
<dbReference type="Proteomes" id="UP000306973">
    <property type="component" value="Unassembled WGS sequence"/>
</dbReference>
<dbReference type="InterPro" id="IPR029069">
    <property type="entry name" value="HotDog_dom_sf"/>
</dbReference>
<evidence type="ECO:0000313" key="4">
    <source>
        <dbReference type="Proteomes" id="UP000306973"/>
    </source>
</evidence>
<sequence>MGRWLVIEPDPHAFAAALLALWETGRSAVLPGDDRPQTLASLAPLVEGSLPSTPPQPNRGQLPTLVPIDPEAEAVVLYTSGSTGKPVMQPKRFRQLTSELDRQAKLWPLDGGAVVSQVSHQHIYGLLTGILHPLCHGVPFCGDENRYPEAMAERLIEASDAGLAVRLVSSPAQLSRLPDHLSWQAPAMVFSSGAPLALHDAKRCERLIGAPVIELYGSTETGGIAHRRQTQTEAWTPLPDVEIALGDGTLALRSPFLATPSEWWQQADRVEPCPEGFRLLGRTDRLAKISGKRISLTAIERHLCQYEAIEDAHCLDLERRDGRLGVVVAMALDALPQDHASRRAQVATLRAHLATLLEPVAIPRYWRFVQTLPTNSQGKRDHTILKRTFDDLDDDRLARWLGARAHDGKHVITLEVPERLRYLQGHFDEFPLVPGVVMVQWAIRHAHEVFGQLGAFRGVDRLKFQKILLPGQRLALSLERRADGITFGFDSNQGRHASGRVRFTTESRDD</sequence>
<evidence type="ECO:0000259" key="2">
    <source>
        <dbReference type="Pfam" id="PF22818"/>
    </source>
</evidence>
<dbReference type="SUPFAM" id="SSF56801">
    <property type="entry name" value="Acetyl-CoA synthetase-like"/>
    <property type="match status" value="1"/>
</dbReference>
<reference evidence="3 4" key="1">
    <citation type="journal article" date="2007" name="Int. J. Syst. Evol. Microbiol.">
        <title>Halomonas saccharevitans sp. nov., Halomonas arcis sp. nov. and Halomonas subterranea sp. nov., halophilic bacteria isolated from hypersaline environments of China.</title>
        <authorList>
            <person name="Xu X.W."/>
            <person name="Wu Y.H."/>
            <person name="Zhou Z."/>
            <person name="Wang C.S."/>
            <person name="Zhou Y.G."/>
            <person name="Zhang H.B."/>
            <person name="Wang Y."/>
            <person name="Wu M."/>
        </authorList>
    </citation>
    <scope>NUCLEOTIDE SEQUENCE [LARGE SCALE GENOMIC DNA]</scope>
    <source>
        <strain evidence="3 4">TBZ3</strain>
    </source>
</reference>
<dbReference type="Pfam" id="PF00501">
    <property type="entry name" value="AMP-binding"/>
    <property type="match status" value="1"/>
</dbReference>
<dbReference type="PANTHER" id="PTHR45398:SF1">
    <property type="entry name" value="ENZYME, PUTATIVE (JCVI)-RELATED"/>
    <property type="match status" value="1"/>
</dbReference>
<dbReference type="AlphaFoldDB" id="A0A5R8MIT3"/>
<keyword evidence="4" id="KW-1185">Reference proteome</keyword>
<evidence type="ECO:0000259" key="1">
    <source>
        <dbReference type="Pfam" id="PF00501"/>
    </source>
</evidence>
<dbReference type="Gene3D" id="3.40.50.12780">
    <property type="entry name" value="N-terminal domain of ligase-like"/>
    <property type="match status" value="1"/>
</dbReference>
<dbReference type="InterPro" id="IPR054545">
    <property type="entry name" value="ApeI-like"/>
</dbReference>
<feature type="domain" description="ApeI dehydratase-like" evidence="2">
    <location>
        <begin position="407"/>
        <end position="500"/>
    </location>
</feature>
<protein>
    <submittedName>
        <fullName evidence="3">Uncharacterized protein</fullName>
    </submittedName>
</protein>
<accession>A0A5R8MIT3</accession>
<gene>
    <name evidence="3" type="ORF">FEI13_07585</name>
</gene>
<dbReference type="OrthoDB" id="9787658at2"/>